<dbReference type="InterPro" id="IPR030931">
    <property type="entry name" value="Group_II_RT_mat"/>
</dbReference>
<dbReference type="InterPro" id="IPR043502">
    <property type="entry name" value="DNA/RNA_pol_sf"/>
</dbReference>
<dbReference type="PANTHER" id="PTHR34047">
    <property type="entry name" value="NUCLEAR INTRON MATURASE 1, MITOCHONDRIAL-RELATED"/>
    <property type="match status" value="1"/>
</dbReference>
<organism evidence="2 3">
    <name type="scientific">Enterocloster clostridioformis</name>
    <dbReference type="NCBI Taxonomy" id="1531"/>
    <lineage>
        <taxon>Bacteria</taxon>
        <taxon>Bacillati</taxon>
        <taxon>Bacillota</taxon>
        <taxon>Clostridia</taxon>
        <taxon>Lachnospirales</taxon>
        <taxon>Lachnospiraceae</taxon>
        <taxon>Enterocloster</taxon>
    </lineage>
</organism>
<dbReference type="RefSeq" id="WP_057571232.1">
    <property type="nucleotide sequence ID" value="NZ_CZAB01000003.1"/>
</dbReference>
<sequence length="471" mass="54951">METGHGIKYRQLHIEDYLREIPAEQGRETGEYAHERITGNPDTNTDFRTDNLLDTILRSDNLNAAYKKVKTNKGVGGIDGMQVDELLPCLREHQSELVDQVREGKYKPNPVRRVEIPKEEKGKTRKLGIPTVVDRVIQQAIAQELTPLYEEQFSDNSIGFRPGRGAHDALERCRKYINEGYVYVVSMDLQSYFDTVNHSKLIEVLSRTVKDGRVISLIHKYLKAGVMEDGGFHATTEGVPQGGPLSPLCGNVMLNELDKELERRGHKYVRYADDCLILCKSRKSAERTMENIVPFITGKVFLKVNLQKTTVSHVSKIKYLGYGFYRHKGKCRMRIHPKSVAKMKNRIRELTTRGNKWSNQEREEKRRSYARGWINYYRYADMKSLMEQTDEWLRHRIRAVYWKQWKKVRTRYKMLRALHLPEWKVHEMANCRKGVWRAAGMLNSALTKRIIVDRLGYPDMTAHYLKVRVNY</sequence>
<keyword evidence="2" id="KW-0695">RNA-directed DNA polymerase</keyword>
<keyword evidence="2" id="KW-0548">Nucleotidyltransferase</keyword>
<dbReference type="AlphaFoldDB" id="A0A174CZM2"/>
<accession>A0A174CZM2</accession>
<dbReference type="Proteomes" id="UP000095512">
    <property type="component" value="Unassembled WGS sequence"/>
</dbReference>
<dbReference type="InterPro" id="IPR000477">
    <property type="entry name" value="RT_dom"/>
</dbReference>
<proteinExistence type="predicted"/>
<keyword evidence="2" id="KW-0808">Transferase</keyword>
<dbReference type="SUPFAM" id="SSF56672">
    <property type="entry name" value="DNA/RNA polymerases"/>
    <property type="match status" value="1"/>
</dbReference>
<evidence type="ECO:0000259" key="1">
    <source>
        <dbReference type="PROSITE" id="PS50878"/>
    </source>
</evidence>
<dbReference type="InterPro" id="IPR013597">
    <property type="entry name" value="Mat_intron_G2"/>
</dbReference>
<evidence type="ECO:0000313" key="2">
    <source>
        <dbReference type="EMBL" id="CUO18603.1"/>
    </source>
</evidence>
<dbReference type="InterPro" id="IPR051083">
    <property type="entry name" value="GrpII_Intron_Splice-Mob/Def"/>
</dbReference>
<reference evidence="2 3" key="1">
    <citation type="submission" date="2015-09" db="EMBL/GenBank/DDBJ databases">
        <authorList>
            <consortium name="Pathogen Informatics"/>
        </authorList>
    </citation>
    <scope>NUCLEOTIDE SEQUENCE [LARGE SCALE GENOMIC DNA]</scope>
    <source>
        <strain evidence="2 3">2789STDY5834865</strain>
    </source>
</reference>
<dbReference type="InterPro" id="IPR043128">
    <property type="entry name" value="Rev_trsase/Diguanyl_cyclase"/>
</dbReference>
<dbReference type="Gene3D" id="3.30.70.270">
    <property type="match status" value="1"/>
</dbReference>
<protein>
    <submittedName>
        <fullName evidence="2">Reverse transcriptase/maturase</fullName>
    </submittedName>
</protein>
<dbReference type="NCBIfam" id="TIGR04416">
    <property type="entry name" value="group_II_RT_mat"/>
    <property type="match status" value="1"/>
</dbReference>
<dbReference type="EMBL" id="CZAB01000003">
    <property type="protein sequence ID" value="CUO18603.1"/>
    <property type="molecule type" value="Genomic_DNA"/>
</dbReference>
<name>A0A174CZM2_9FIRM</name>
<dbReference type="CDD" id="cd01651">
    <property type="entry name" value="RT_G2_intron"/>
    <property type="match status" value="1"/>
</dbReference>
<dbReference type="PROSITE" id="PS50878">
    <property type="entry name" value="RT_POL"/>
    <property type="match status" value="1"/>
</dbReference>
<feature type="domain" description="Reverse transcriptase" evidence="1">
    <location>
        <begin position="97"/>
        <end position="324"/>
    </location>
</feature>
<gene>
    <name evidence="2" type="primary">ltrA_1</name>
    <name evidence="2" type="ORF">ERS852480_00601</name>
</gene>
<dbReference type="Pfam" id="PF08388">
    <property type="entry name" value="GIIM"/>
    <property type="match status" value="1"/>
</dbReference>
<dbReference type="Pfam" id="PF00078">
    <property type="entry name" value="RVT_1"/>
    <property type="match status" value="1"/>
</dbReference>
<dbReference type="GO" id="GO:0003964">
    <property type="term" value="F:RNA-directed DNA polymerase activity"/>
    <property type="evidence" value="ECO:0007669"/>
    <property type="project" value="UniProtKB-KW"/>
</dbReference>
<dbReference type="PANTHER" id="PTHR34047:SF8">
    <property type="entry name" value="PROTEIN YKFC"/>
    <property type="match status" value="1"/>
</dbReference>
<evidence type="ECO:0000313" key="3">
    <source>
        <dbReference type="Proteomes" id="UP000095512"/>
    </source>
</evidence>